<dbReference type="InterPro" id="IPR003591">
    <property type="entry name" value="Leu-rich_rpt_typical-subtyp"/>
</dbReference>
<dbReference type="SUPFAM" id="SSF52058">
    <property type="entry name" value="L domain-like"/>
    <property type="match status" value="1"/>
</dbReference>
<evidence type="ECO:0000256" key="3">
    <source>
        <dbReference type="ARBA" id="ARBA00023907"/>
    </source>
</evidence>
<gene>
    <name evidence="7" type="ORF">KC01_LOCUS8237</name>
</gene>
<dbReference type="InterPro" id="IPR032675">
    <property type="entry name" value="LRR_dom_sf"/>
</dbReference>
<keyword evidence="8" id="KW-1185">Reference proteome</keyword>
<evidence type="ECO:0000313" key="7">
    <source>
        <dbReference type="EMBL" id="CAL1576837.1"/>
    </source>
</evidence>
<dbReference type="PANTHER" id="PTHR48051">
    <property type="match status" value="1"/>
</dbReference>
<dbReference type="Proteomes" id="UP001497482">
    <property type="component" value="Chromosome 13"/>
</dbReference>
<proteinExistence type="predicted"/>
<dbReference type="InterPro" id="IPR001611">
    <property type="entry name" value="Leu-rich_rpt"/>
</dbReference>
<evidence type="ECO:0000313" key="8">
    <source>
        <dbReference type="Proteomes" id="UP001497482"/>
    </source>
</evidence>
<dbReference type="PANTHER" id="PTHR48051:SF54">
    <property type="entry name" value="LEUCINE-RICH REPEAT-CONTAINING PROTEIN"/>
    <property type="match status" value="1"/>
</dbReference>
<dbReference type="EMBL" id="OZ035835">
    <property type="protein sequence ID" value="CAL1576837.1"/>
    <property type="molecule type" value="Genomic_DNA"/>
</dbReference>
<keyword evidence="2" id="KW-0677">Repeat</keyword>
<dbReference type="GO" id="GO:0005737">
    <property type="term" value="C:cytoplasm"/>
    <property type="evidence" value="ECO:0007669"/>
    <property type="project" value="TreeGrafter"/>
</dbReference>
<evidence type="ECO:0000256" key="2">
    <source>
        <dbReference type="ARBA" id="ARBA00022737"/>
    </source>
</evidence>
<protein>
    <recommendedName>
        <fullName evidence="3">Leucine-rich repeat protein SHOC-2</fullName>
    </recommendedName>
    <alternativeName>
        <fullName evidence="6">Protein soc-2 homolog</fullName>
    </alternativeName>
    <alternativeName>
        <fullName evidence="4 5">protein Sur-8 homolog</fullName>
    </alternativeName>
</protein>
<sequence length="257" mass="28523">MLFPVEEAASDLQLRLCVGDGLDTERPPHGSDSDEPKELSLHQPPDCLCLKRRQLQRVPEDLLKNRALRALKCLYLEGNELQSVPPALFTSLPNLEWLDLRHNHIPALPADIGRHRCLRTLLLEGNPIEELPLELGNVLSLSGLNLRDCPLRFPPTDVLHRGVYGILQFLRTALAQRPVSAPMRPPGDRAFPMCTAQPRLRLPPLKRTSIHPSASRVRDRAHKNSSLVPRCPSARLTSVTMATARIVARLVAPAAGP</sequence>
<dbReference type="PROSITE" id="PS51450">
    <property type="entry name" value="LRR"/>
    <property type="match status" value="1"/>
</dbReference>
<dbReference type="Gene3D" id="3.80.10.10">
    <property type="entry name" value="Ribonuclease Inhibitor"/>
    <property type="match status" value="1"/>
</dbReference>
<evidence type="ECO:0000256" key="1">
    <source>
        <dbReference type="ARBA" id="ARBA00022614"/>
    </source>
</evidence>
<reference evidence="7 8" key="1">
    <citation type="submission" date="2024-04" db="EMBL/GenBank/DDBJ databases">
        <authorList>
            <person name="Waldvogel A.-M."/>
            <person name="Schoenle A."/>
        </authorList>
    </citation>
    <scope>NUCLEOTIDE SEQUENCE [LARGE SCALE GENOMIC DNA]</scope>
</reference>
<keyword evidence="1" id="KW-0433">Leucine-rich repeat</keyword>
<dbReference type="InterPro" id="IPR050216">
    <property type="entry name" value="LRR_domain-containing"/>
</dbReference>
<evidence type="ECO:0000256" key="5">
    <source>
        <dbReference type="ARBA" id="ARBA00029998"/>
    </source>
</evidence>
<evidence type="ECO:0000256" key="6">
    <source>
        <dbReference type="ARBA" id="ARBA00032455"/>
    </source>
</evidence>
<name>A0AAV2JMF9_KNICA</name>
<evidence type="ECO:0000256" key="4">
    <source>
        <dbReference type="ARBA" id="ARBA00029588"/>
    </source>
</evidence>
<organism evidence="7 8">
    <name type="scientific">Knipowitschia caucasica</name>
    <name type="common">Caucasian dwarf goby</name>
    <name type="synonym">Pomatoschistus caucasicus</name>
    <dbReference type="NCBI Taxonomy" id="637954"/>
    <lineage>
        <taxon>Eukaryota</taxon>
        <taxon>Metazoa</taxon>
        <taxon>Chordata</taxon>
        <taxon>Craniata</taxon>
        <taxon>Vertebrata</taxon>
        <taxon>Euteleostomi</taxon>
        <taxon>Actinopterygii</taxon>
        <taxon>Neopterygii</taxon>
        <taxon>Teleostei</taxon>
        <taxon>Neoteleostei</taxon>
        <taxon>Acanthomorphata</taxon>
        <taxon>Gobiaria</taxon>
        <taxon>Gobiiformes</taxon>
        <taxon>Gobioidei</taxon>
        <taxon>Gobiidae</taxon>
        <taxon>Gobiinae</taxon>
        <taxon>Knipowitschia</taxon>
    </lineage>
</organism>
<dbReference type="AlphaFoldDB" id="A0AAV2JMF9"/>
<dbReference type="SMART" id="SM00369">
    <property type="entry name" value="LRR_TYP"/>
    <property type="match status" value="3"/>
</dbReference>
<accession>A0AAV2JMF9</accession>
<dbReference type="Pfam" id="PF13855">
    <property type="entry name" value="LRR_8"/>
    <property type="match status" value="1"/>
</dbReference>